<organism evidence="2 3">
    <name type="scientific">Vicingus serpentipes</name>
    <dbReference type="NCBI Taxonomy" id="1926625"/>
    <lineage>
        <taxon>Bacteria</taxon>
        <taxon>Pseudomonadati</taxon>
        <taxon>Bacteroidota</taxon>
        <taxon>Flavobacteriia</taxon>
        <taxon>Flavobacteriales</taxon>
        <taxon>Vicingaceae</taxon>
        <taxon>Vicingus</taxon>
    </lineage>
</organism>
<dbReference type="OrthoDB" id="597270at2"/>
<evidence type="ECO:0000313" key="2">
    <source>
        <dbReference type="EMBL" id="TXB65967.1"/>
    </source>
</evidence>
<name>A0A5C6RV35_9FLAO</name>
<dbReference type="RefSeq" id="WP_147099301.1">
    <property type="nucleotide sequence ID" value="NZ_VOOS01000002.1"/>
</dbReference>
<dbReference type="Pfam" id="PF00535">
    <property type="entry name" value="Glycos_transf_2"/>
    <property type="match status" value="1"/>
</dbReference>
<dbReference type="InterPro" id="IPR029044">
    <property type="entry name" value="Nucleotide-diphossugar_trans"/>
</dbReference>
<dbReference type="SUPFAM" id="SSF53448">
    <property type="entry name" value="Nucleotide-diphospho-sugar transferases"/>
    <property type="match status" value="1"/>
</dbReference>
<dbReference type="PANTHER" id="PTHR22916">
    <property type="entry name" value="GLYCOSYLTRANSFERASE"/>
    <property type="match status" value="1"/>
</dbReference>
<dbReference type="Proteomes" id="UP000321721">
    <property type="component" value="Unassembled WGS sequence"/>
</dbReference>
<dbReference type="Gene3D" id="3.90.550.10">
    <property type="entry name" value="Spore Coat Polysaccharide Biosynthesis Protein SpsA, Chain A"/>
    <property type="match status" value="1"/>
</dbReference>
<dbReference type="EMBL" id="VOOS01000002">
    <property type="protein sequence ID" value="TXB65967.1"/>
    <property type="molecule type" value="Genomic_DNA"/>
</dbReference>
<reference evidence="2 3" key="1">
    <citation type="submission" date="2019-08" db="EMBL/GenBank/DDBJ databases">
        <title>Genome of Vicingus serpentipes NCIMB 15042.</title>
        <authorList>
            <person name="Bowman J.P."/>
        </authorList>
    </citation>
    <scope>NUCLEOTIDE SEQUENCE [LARGE SCALE GENOMIC DNA]</scope>
    <source>
        <strain evidence="2 3">NCIMB 15042</strain>
    </source>
</reference>
<proteinExistence type="predicted"/>
<evidence type="ECO:0000313" key="3">
    <source>
        <dbReference type="Proteomes" id="UP000321721"/>
    </source>
</evidence>
<accession>A0A5C6RV35</accession>
<sequence length="335" mass="38958">MKNRLVSIIMPVKNTSKHLKECLDSTLNQSYSNWELLAVDDSSSDNSFQILTDYSIKDNRIKVFRNNGSGIIPALQLGYSKCLGNFITRMDSDDIMVDDKLYVMVNQLIENGVGNIALGLVRYFSEEGIGEGFSRYEQWLNGLISKGDSFKEIYKECVIPSPCWMMQREDFEKCGGFTSEIYPEDYDLAFRFYQNKLKCIPSEKVLHHWRDYPTRTSRTHEHYADSSFIEIKLHHFLELDYDVNKKLVVWGAGKKGKLIAELLLKRNIPFSWICDNPKKIGKDIYNQKLLSFTELENIENNQSIVTVASPTAQKEIQRYFAVRERLPMVDYFFFC</sequence>
<keyword evidence="3" id="KW-1185">Reference proteome</keyword>
<evidence type="ECO:0000259" key="1">
    <source>
        <dbReference type="Pfam" id="PF00535"/>
    </source>
</evidence>
<dbReference type="GO" id="GO:0016758">
    <property type="term" value="F:hexosyltransferase activity"/>
    <property type="evidence" value="ECO:0007669"/>
    <property type="project" value="UniProtKB-ARBA"/>
</dbReference>
<dbReference type="PANTHER" id="PTHR22916:SF3">
    <property type="entry name" value="UDP-GLCNAC:BETAGAL BETA-1,3-N-ACETYLGLUCOSAMINYLTRANSFERASE-LIKE PROTEIN 1"/>
    <property type="match status" value="1"/>
</dbReference>
<gene>
    <name evidence="2" type="ORF">FRY74_05195</name>
</gene>
<dbReference type="AlphaFoldDB" id="A0A5C6RV35"/>
<feature type="domain" description="Glycosyltransferase 2-like" evidence="1">
    <location>
        <begin position="7"/>
        <end position="174"/>
    </location>
</feature>
<comment type="caution">
    <text evidence="2">The sequence shown here is derived from an EMBL/GenBank/DDBJ whole genome shotgun (WGS) entry which is preliminary data.</text>
</comment>
<protein>
    <submittedName>
        <fullName evidence="2">Glycosyltransferase family 2 protein</fullName>
    </submittedName>
</protein>
<keyword evidence="2" id="KW-0808">Transferase</keyword>
<dbReference type="InterPro" id="IPR001173">
    <property type="entry name" value="Glyco_trans_2-like"/>
</dbReference>